<feature type="transmembrane region" description="Helical" evidence="1">
    <location>
        <begin position="40"/>
        <end position="60"/>
    </location>
</feature>
<dbReference type="Proteomes" id="UP001161389">
    <property type="component" value="Unassembled WGS sequence"/>
</dbReference>
<dbReference type="Pfam" id="PF14351">
    <property type="entry name" value="DUF4401"/>
    <property type="match status" value="1"/>
</dbReference>
<proteinExistence type="predicted"/>
<feature type="transmembrane region" description="Helical" evidence="1">
    <location>
        <begin position="184"/>
        <end position="202"/>
    </location>
</feature>
<reference evidence="3" key="1">
    <citation type="journal article" date="2014" name="Int. J. Syst. Evol. Microbiol.">
        <title>Complete genome sequence of Corynebacterium casei LMG S-19264T (=DSM 44701T), isolated from a smear-ripened cheese.</title>
        <authorList>
            <consortium name="US DOE Joint Genome Institute (JGI-PGF)"/>
            <person name="Walter F."/>
            <person name="Albersmeier A."/>
            <person name="Kalinowski J."/>
            <person name="Ruckert C."/>
        </authorList>
    </citation>
    <scope>NUCLEOTIDE SEQUENCE</scope>
    <source>
        <strain evidence="3">NBRC 110071</strain>
    </source>
</reference>
<evidence type="ECO:0000313" key="4">
    <source>
        <dbReference type="Proteomes" id="UP001161389"/>
    </source>
</evidence>
<feature type="domain" description="DUF4401" evidence="2">
    <location>
        <begin position="34"/>
        <end position="365"/>
    </location>
</feature>
<organism evidence="3 4">
    <name type="scientific">Litoribrevibacter albus</name>
    <dbReference type="NCBI Taxonomy" id="1473156"/>
    <lineage>
        <taxon>Bacteria</taxon>
        <taxon>Pseudomonadati</taxon>
        <taxon>Pseudomonadota</taxon>
        <taxon>Gammaproteobacteria</taxon>
        <taxon>Oceanospirillales</taxon>
        <taxon>Oceanospirillaceae</taxon>
        <taxon>Litoribrevibacter</taxon>
    </lineage>
</organism>
<keyword evidence="1" id="KW-1133">Transmembrane helix</keyword>
<dbReference type="RefSeq" id="WP_284380250.1">
    <property type="nucleotide sequence ID" value="NZ_BSNM01000009.1"/>
</dbReference>
<keyword evidence="1" id="KW-0472">Membrane</keyword>
<sequence>MKSKSDQRRQLWERLSSQGLTQGELNELPLQSNPWFVKTLMAFSGWLAALFLMGFISIALEFIIENMMISFFTGAGLIALSFSMLAKVERERLQHRVSKQEFLEHLALAISLAGQILIGIAIFDFVDDVSDSDVPAIIAFGVLQAILSVIMPNYLHRLLSAFTAVFFWYFACVVRNSGLNGVETLLVPAVLLGVCWVWLNEFRLTQRFPFIQPIAYGATLALVYIKGSLMFSQHSLVWYMRDTEELVVDVWVGELATTLVLLYAVTRLLQSQAIELSSPKSMAAIVGCLLAGAISFESYGISLGVLIILLGFHNSNRLLMAVGVVSMLFYISSYYYFLDVTLLVKSFTLLGIGAVLLSGRWMMLKKWGA</sequence>
<evidence type="ECO:0000259" key="2">
    <source>
        <dbReference type="Pfam" id="PF14351"/>
    </source>
</evidence>
<dbReference type="EMBL" id="BSNM01000009">
    <property type="protein sequence ID" value="GLQ30846.1"/>
    <property type="molecule type" value="Genomic_DNA"/>
</dbReference>
<comment type="caution">
    <text evidence="3">The sequence shown here is derived from an EMBL/GenBank/DDBJ whole genome shotgun (WGS) entry which is preliminary data.</text>
</comment>
<accession>A0AA37S943</accession>
<feature type="transmembrane region" description="Helical" evidence="1">
    <location>
        <begin position="106"/>
        <end position="126"/>
    </location>
</feature>
<protein>
    <recommendedName>
        <fullName evidence="2">DUF4401 domain-containing protein</fullName>
    </recommendedName>
</protein>
<dbReference type="AlphaFoldDB" id="A0AA37S943"/>
<name>A0AA37S943_9GAMM</name>
<feature type="transmembrane region" description="Helical" evidence="1">
    <location>
        <begin position="342"/>
        <end position="363"/>
    </location>
</feature>
<keyword evidence="4" id="KW-1185">Reference proteome</keyword>
<feature type="transmembrane region" description="Helical" evidence="1">
    <location>
        <begin position="251"/>
        <end position="269"/>
    </location>
</feature>
<feature type="transmembrane region" description="Helical" evidence="1">
    <location>
        <begin position="132"/>
        <end position="151"/>
    </location>
</feature>
<reference evidence="3" key="2">
    <citation type="submission" date="2023-01" db="EMBL/GenBank/DDBJ databases">
        <title>Draft genome sequence of Litoribrevibacter albus strain NBRC 110071.</title>
        <authorList>
            <person name="Sun Q."/>
            <person name="Mori K."/>
        </authorList>
    </citation>
    <scope>NUCLEOTIDE SEQUENCE</scope>
    <source>
        <strain evidence="3">NBRC 110071</strain>
    </source>
</reference>
<feature type="transmembrane region" description="Helical" evidence="1">
    <location>
        <begin position="158"/>
        <end position="178"/>
    </location>
</feature>
<dbReference type="InterPro" id="IPR025513">
    <property type="entry name" value="DUF4401"/>
</dbReference>
<feature type="transmembrane region" description="Helical" evidence="1">
    <location>
        <begin position="318"/>
        <end position="337"/>
    </location>
</feature>
<gene>
    <name evidence="3" type="ORF">GCM10007876_13250</name>
</gene>
<feature type="transmembrane region" description="Helical" evidence="1">
    <location>
        <begin position="214"/>
        <end position="231"/>
    </location>
</feature>
<evidence type="ECO:0000256" key="1">
    <source>
        <dbReference type="SAM" id="Phobius"/>
    </source>
</evidence>
<keyword evidence="1" id="KW-0812">Transmembrane</keyword>
<evidence type="ECO:0000313" key="3">
    <source>
        <dbReference type="EMBL" id="GLQ30846.1"/>
    </source>
</evidence>
<feature type="transmembrane region" description="Helical" evidence="1">
    <location>
        <begin position="66"/>
        <end position="85"/>
    </location>
</feature>
<feature type="transmembrane region" description="Helical" evidence="1">
    <location>
        <begin position="281"/>
        <end position="312"/>
    </location>
</feature>